<dbReference type="GO" id="GO:0005768">
    <property type="term" value="C:endosome"/>
    <property type="evidence" value="ECO:0007669"/>
    <property type="project" value="TreeGrafter"/>
</dbReference>
<dbReference type="Pfam" id="PF04841">
    <property type="entry name" value="Vps16_N"/>
    <property type="match status" value="1"/>
</dbReference>
<dbReference type="GO" id="GO:0005524">
    <property type="term" value="F:ATP binding"/>
    <property type="evidence" value="ECO:0007669"/>
    <property type="project" value="UniProtKB-UniRule"/>
</dbReference>
<feature type="domain" description="Protein kinase" evidence="4">
    <location>
        <begin position="991"/>
        <end position="1297"/>
    </location>
</feature>
<dbReference type="InterPro" id="IPR016534">
    <property type="entry name" value="VPS16"/>
</dbReference>
<dbReference type="GO" id="GO:0030897">
    <property type="term" value="C:HOPS complex"/>
    <property type="evidence" value="ECO:0007669"/>
    <property type="project" value="TreeGrafter"/>
</dbReference>
<dbReference type="GO" id="GO:0042144">
    <property type="term" value="P:vacuole fusion, non-autophagic"/>
    <property type="evidence" value="ECO:0007669"/>
    <property type="project" value="TreeGrafter"/>
</dbReference>
<dbReference type="Gene3D" id="1.10.150.780">
    <property type="entry name" value="Vps16, C-terminal region"/>
    <property type="match status" value="1"/>
</dbReference>
<dbReference type="Gene3D" id="3.30.200.20">
    <property type="entry name" value="Phosphorylase Kinase, domain 1"/>
    <property type="match status" value="1"/>
</dbReference>
<reference evidence="5" key="2">
    <citation type="journal article" date="2021" name="World Allergy Organ. J.">
        <title>Chromosome-level assembly of Dermatophagoides farinae genome and transcriptome reveals two novel allergens Der f 37 and Der f 39.</title>
        <authorList>
            <person name="Chen J."/>
            <person name="Cai Z."/>
            <person name="Fan D."/>
            <person name="Hu J."/>
            <person name="Hou Y."/>
            <person name="He Y."/>
            <person name="Zhang Z."/>
            <person name="Zhao Z."/>
            <person name="Gao P."/>
            <person name="Hu W."/>
            <person name="Sun J."/>
            <person name="Li J."/>
            <person name="Ji K."/>
        </authorList>
    </citation>
    <scope>NUCLEOTIDE SEQUENCE</scope>
    <source>
        <strain evidence="5">JKM2019</strain>
    </source>
</reference>
<gene>
    <name evidence="5" type="ORF">HUG17_8318</name>
</gene>
<keyword evidence="5" id="KW-0418">Kinase</keyword>
<accession>A0A9D4NZ14</accession>
<dbReference type="InterPro" id="IPR011009">
    <property type="entry name" value="Kinase-like_dom_sf"/>
</dbReference>
<feature type="binding site" evidence="3">
    <location>
        <position position="1018"/>
    </location>
    <ligand>
        <name>ATP</name>
        <dbReference type="ChEBI" id="CHEBI:30616"/>
    </ligand>
</feature>
<dbReference type="Gene3D" id="1.10.510.10">
    <property type="entry name" value="Transferase(Phosphotransferase) domain 1"/>
    <property type="match status" value="1"/>
</dbReference>
<evidence type="ECO:0000256" key="3">
    <source>
        <dbReference type="PROSITE-ProRule" id="PRU10141"/>
    </source>
</evidence>
<dbReference type="PANTHER" id="PTHR12811:SF0">
    <property type="entry name" value="VACUOLAR PROTEIN SORTING-ASSOCIATED PROTEIN 16 HOMOLOG"/>
    <property type="match status" value="1"/>
</dbReference>
<dbReference type="GO" id="GO:0003779">
    <property type="term" value="F:actin binding"/>
    <property type="evidence" value="ECO:0007669"/>
    <property type="project" value="TreeGrafter"/>
</dbReference>
<keyword evidence="5" id="KW-0808">Transferase</keyword>
<keyword evidence="3" id="KW-0547">Nucleotide-binding</keyword>
<dbReference type="Proteomes" id="UP000828236">
    <property type="component" value="Unassembled WGS sequence"/>
</dbReference>
<evidence type="ECO:0000313" key="5">
    <source>
        <dbReference type="EMBL" id="KAH7640849.1"/>
    </source>
</evidence>
<dbReference type="SUPFAM" id="SSF56112">
    <property type="entry name" value="Protein kinase-like (PK-like)"/>
    <property type="match status" value="1"/>
</dbReference>
<dbReference type="EMBL" id="SDOV01000005">
    <property type="protein sequence ID" value="KAH7640849.1"/>
    <property type="molecule type" value="Genomic_DNA"/>
</dbReference>
<name>A0A9D4NZ14_DERFA</name>
<dbReference type="InterPro" id="IPR038132">
    <property type="entry name" value="Vps16_C_sf"/>
</dbReference>
<comment type="similarity">
    <text evidence="1">Belongs to the VPS16 family.</text>
</comment>
<dbReference type="PROSITE" id="PS50011">
    <property type="entry name" value="PROTEIN_KINASE_DOM"/>
    <property type="match status" value="1"/>
</dbReference>
<evidence type="ECO:0000259" key="4">
    <source>
        <dbReference type="PROSITE" id="PS50011"/>
    </source>
</evidence>
<dbReference type="GO" id="GO:0004672">
    <property type="term" value="F:protein kinase activity"/>
    <property type="evidence" value="ECO:0007669"/>
    <property type="project" value="InterPro"/>
</dbReference>
<sequence>MALPTANWDSLGQQVFKKQEFCQLQWGAKISLDEYDIFAASYGGPIALLRKELPMRKVNYRLIEIFTALGDQLSTLTIKDVDIITIGWSHQEDLVCVHANGFISLYDLFGQHISTLTLDQEIRDSKIIECKVFTTINRTGVAILTQSLSFYLYNNLYHLKLRRLAEIPYLNERPLCWDIISFDSDTKLIVSREKELIILKSQDLSCTLINPFDDEQSKETVTLLRVSFDYSHIVLFTETGKLYLALTANDISTHYSMFDTESKTKPKQLAWCGNDVVAAHWANLLFLVDMDRNWLKYPTYGHVHMIQEIDCIRVVDNSFQEMITKVDKAAVDIFKIGSVSSGSNLLEASRLFDQQNHKVDDYIRLIQEKNEMEMAVNMCLETACHEFNVATQKMLLRAASFGKCFTANMDNNKFVRVCQELRILNAIRKPDVGIPLTHCQFEQIKIDSLIDRLTERHHFFLALKLAEYLKIVPEDGSIKILTRWAFYKIRQQDIDEEKIANQIAQKISPNSGVSFAEIANKAIEYGRKNLAIRLLDYELKATDQVPLLLKLKEYRRALQGAIESGNTNLIYMVVLSFKKIQTSEQFYLGLREYPVAYSLYQKYCKQDDQDQLQNIYFQENDLIAEGLTYLEQCCITQPLSLTANERKSKMSLVSSALDTFKKSRNDFLTTHTDEYSRLLKYQLKLEDKFSSTTPTGLKFFDLSLQDTMRLLLQRGEYKLSDELRKEFKVPDKRYYYLRLITMAEMDEWLELERFSKAKKSPIGYEPFVDVCIQRQNRYEAQKYLPKIRDENKIKYYIKTGNLEDAAKFAFDKKDVEALSFILTKCSSPSIGGSSHHRMLQEKIRTMIGQISISNALKCAYYKPSSSLESRFLSASLSKSTLNKFFPFENYYDNIRRQNNVIGQKHLVTNNNKPIDDVDHHDESISDNDNTEYGVSIISCSTHCFALWFYDPFDLVNNSRYRLITSGCADKLSLPHYSQSSFQSKDSHQENLNFIESIGHGKYGSIWKGKFNDITVAIKVCSTDSKYEHLWTNESQIYSLPLMNHLNLPNFFGNIDRINDNGQIEHCLLIEYGHYGSLQTYLSEHTFDWIRMCQLFKSLVQGLSYLHTEIHGDNENKPSIAHCDLCSANVIVKADGTCMICDFQFAVHFLPNSNHHRPSLAIDYELRSGLARYLAPEILDTSINLRPTESLLKQADVYSLGLILWEIASRCTDLYQGIDVPSYKLPYEHEIGLTPTLDQMRLLVNKHKARPLFPDIWKDSNFAIRLLKETITECWDHEPDARLTSLCIDERISELPTLWKRHKMETLSSCYVIAAFLQEHSNKVDFDNRINNQKISTESDKENQQQWNFKSKKKTVAGGGQLIENNSNNKSIILPNEYANICYINKFENSLHGKFNNHHHLLHHPHHKHYFHQQQRSLNNIKRLHHSSNFVEKNLNINNSNQSSDKLTLPLQPYHARNPCLERNLMINEIDEHDDEILEQGLKFKNQTYHQQSDINFDTIIDMNLDSNEIVHQNVLDSMENRSLIRSSTAPMPIPFVQNHVNPTEAVASEFPQPPIVRIKDNRFLNFFREKFNFDWTIYQNKQQPHSLSSCSSLPTSLINTTKNLKSQDNFDPTKS</sequence>
<dbReference type="InterPro" id="IPR006926">
    <property type="entry name" value="Vps16_N"/>
</dbReference>
<dbReference type="PANTHER" id="PTHR12811">
    <property type="entry name" value="VACUOLAR PROTEIN SORTING VPS16"/>
    <property type="match status" value="1"/>
</dbReference>
<dbReference type="InterPro" id="IPR017441">
    <property type="entry name" value="Protein_kinase_ATP_BS"/>
</dbReference>
<dbReference type="PROSITE" id="PS00107">
    <property type="entry name" value="PROTEIN_KINASE_ATP"/>
    <property type="match status" value="1"/>
</dbReference>
<dbReference type="Pfam" id="PF04840">
    <property type="entry name" value="Vps16_C"/>
    <property type="match status" value="1"/>
</dbReference>
<dbReference type="GO" id="GO:0006886">
    <property type="term" value="P:intracellular protein transport"/>
    <property type="evidence" value="ECO:0007669"/>
    <property type="project" value="InterPro"/>
</dbReference>
<keyword evidence="3" id="KW-0067">ATP-binding</keyword>
<dbReference type="InterPro" id="IPR000719">
    <property type="entry name" value="Prot_kinase_dom"/>
</dbReference>
<dbReference type="InterPro" id="IPR001245">
    <property type="entry name" value="Ser-Thr/Tyr_kinase_cat_dom"/>
</dbReference>
<evidence type="ECO:0000256" key="1">
    <source>
        <dbReference type="ARBA" id="ARBA00009250"/>
    </source>
</evidence>
<reference evidence="5" key="1">
    <citation type="submission" date="2020-06" db="EMBL/GenBank/DDBJ databases">
        <authorList>
            <person name="Ji K."/>
            <person name="Li J."/>
        </authorList>
    </citation>
    <scope>NUCLEOTIDE SEQUENCE</scope>
    <source>
        <strain evidence="5">JKM2019</strain>
        <tissue evidence="5">Whole body</tissue>
    </source>
</reference>
<organism evidence="5">
    <name type="scientific">Dermatophagoides farinae</name>
    <name type="common">American house dust mite</name>
    <dbReference type="NCBI Taxonomy" id="6954"/>
    <lineage>
        <taxon>Eukaryota</taxon>
        <taxon>Metazoa</taxon>
        <taxon>Ecdysozoa</taxon>
        <taxon>Arthropoda</taxon>
        <taxon>Chelicerata</taxon>
        <taxon>Arachnida</taxon>
        <taxon>Acari</taxon>
        <taxon>Acariformes</taxon>
        <taxon>Sarcoptiformes</taxon>
        <taxon>Astigmata</taxon>
        <taxon>Psoroptidia</taxon>
        <taxon>Analgoidea</taxon>
        <taxon>Pyroglyphidae</taxon>
        <taxon>Dermatophagoidinae</taxon>
        <taxon>Dermatophagoides</taxon>
    </lineage>
</organism>
<dbReference type="InterPro" id="IPR006925">
    <property type="entry name" value="Vps16_C"/>
</dbReference>
<protein>
    <recommendedName>
        <fullName evidence="2">Vacuolar protein sorting-associated protein 16 homolog</fullName>
    </recommendedName>
</protein>
<evidence type="ECO:0000256" key="2">
    <source>
        <dbReference type="ARBA" id="ARBA00017947"/>
    </source>
</evidence>
<proteinExistence type="inferred from homology"/>
<dbReference type="Pfam" id="PF07714">
    <property type="entry name" value="PK_Tyr_Ser-Thr"/>
    <property type="match status" value="1"/>
</dbReference>
<dbReference type="GO" id="GO:0016197">
    <property type="term" value="P:endosomal transport"/>
    <property type="evidence" value="ECO:0007669"/>
    <property type="project" value="TreeGrafter"/>
</dbReference>
<comment type="caution">
    <text evidence="5">The sequence shown here is derived from an EMBL/GenBank/DDBJ whole genome shotgun (WGS) entry which is preliminary data.</text>
</comment>
<dbReference type="GO" id="GO:0005765">
    <property type="term" value="C:lysosomal membrane"/>
    <property type="evidence" value="ECO:0007669"/>
    <property type="project" value="TreeGrafter"/>
</dbReference>